<dbReference type="PANTHER" id="PTHR13044">
    <property type="entry name" value="ACTIVATING TRANSCRIPTION FACTOR ATF 4/5"/>
    <property type="match status" value="1"/>
</dbReference>
<reference evidence="7 8" key="1">
    <citation type="submission" date="2020-06" db="EMBL/GenBank/DDBJ databases">
        <title>The yeast mating-type switching endonuclease HO is a domesticated member of an unorthodox homing genetic element family.</title>
        <authorList>
            <person name="Coughlan A.Y."/>
            <person name="Lombardi L."/>
            <person name="Braun-Galleani S."/>
            <person name="Martos A.R."/>
            <person name="Galeote V."/>
            <person name="Bigey F."/>
            <person name="Dequin S."/>
            <person name="Byrne K.P."/>
            <person name="Wolfe K.H."/>
        </authorList>
    </citation>
    <scope>NUCLEOTIDE SEQUENCE [LARGE SCALE GENOMIC DNA]</scope>
    <source>
        <strain evidence="7 8">CBS2947</strain>
    </source>
</reference>
<evidence type="ECO:0000256" key="1">
    <source>
        <dbReference type="ARBA" id="ARBA00004123"/>
    </source>
</evidence>
<feature type="region of interest" description="Disordered" evidence="6">
    <location>
        <begin position="308"/>
        <end position="329"/>
    </location>
</feature>
<evidence type="ECO:0008006" key="9">
    <source>
        <dbReference type="Google" id="ProtNLM"/>
    </source>
</evidence>
<gene>
    <name evidence="7" type="ORF">HG537_0C03410</name>
</gene>
<dbReference type="GO" id="GO:0089713">
    <property type="term" value="C:Cbf1-Met4-Met28 complex"/>
    <property type="evidence" value="ECO:0007669"/>
    <property type="project" value="TreeGrafter"/>
</dbReference>
<evidence type="ECO:0000256" key="6">
    <source>
        <dbReference type="SAM" id="MobiDB-lite"/>
    </source>
</evidence>
<evidence type="ECO:0000256" key="5">
    <source>
        <dbReference type="ARBA" id="ARBA00023242"/>
    </source>
</evidence>
<evidence type="ECO:0000256" key="3">
    <source>
        <dbReference type="ARBA" id="ARBA00023125"/>
    </source>
</evidence>
<sequence length="514" mass="55705">MSEKTSSSFINLFGADNTSKTGGEEDTVSQSAESFANAASMDTDTTPSILLEQLAYVDNFMSSLENDYATLDSWILGENQDVVGGRSLGLDERLATELSAFADDSFIFPDEDKRQQAELGDGEDDGDGSDGGRDEGNESGGRSHFLTQRRNTFLTSQYDHSKSRFSSRRRREREPSNGGDDLWVPSPVQDHGGFVNVDITPNGSNGLFAPTVRSPLTNLVASQPYSVSNSPESVGNKRPSSTKEEPLPAAADRAPVIHMPDYSKIPTSTLVALLPKVAVPPGAYQALINQGLGADQIDAIAVIIAHHEKEKQRQKSSGVDRGAGTNGSGIERSASFLFDILSNITQSQRSPQSSSESSSVREKSPVRRGSSSMLNEMTEDTQSGPLKRTADEMATDSESATEDSRSSGKWKAPKPVPNSRTAQKLPLKRKAKETQLETSIQELSELATSLQQKIHTLETENEVLKKLVISSGELEGIEKAEKIKTELLKQLNDKQKKSDEPDDEPGASHNDTII</sequence>
<dbReference type="PANTHER" id="PTHR13044:SF14">
    <property type="entry name" value="CRYPTOCEPHAL, ISOFORM A"/>
    <property type="match status" value="1"/>
</dbReference>
<evidence type="ECO:0000256" key="4">
    <source>
        <dbReference type="ARBA" id="ARBA00023163"/>
    </source>
</evidence>
<keyword evidence="2" id="KW-0805">Transcription regulation</keyword>
<feature type="compositionally biased region" description="Low complexity" evidence="6">
    <location>
        <begin position="347"/>
        <end position="358"/>
    </location>
</feature>
<evidence type="ECO:0000313" key="8">
    <source>
        <dbReference type="Proteomes" id="UP000510647"/>
    </source>
</evidence>
<feature type="compositionally biased region" description="Polar residues" evidence="6">
    <location>
        <begin position="145"/>
        <end position="158"/>
    </location>
</feature>
<keyword evidence="3" id="KW-0238">DNA-binding</keyword>
<keyword evidence="5" id="KW-0539">Nucleus</keyword>
<dbReference type="GO" id="GO:0001228">
    <property type="term" value="F:DNA-binding transcription activator activity, RNA polymerase II-specific"/>
    <property type="evidence" value="ECO:0007669"/>
    <property type="project" value="TreeGrafter"/>
</dbReference>
<feature type="region of interest" description="Disordered" evidence="6">
    <location>
        <begin position="223"/>
        <end position="249"/>
    </location>
</feature>
<comment type="subcellular location">
    <subcellularLocation>
        <location evidence="1">Nucleus</location>
    </subcellularLocation>
</comment>
<keyword evidence="8" id="KW-1185">Reference proteome</keyword>
<feature type="compositionally biased region" description="Polar residues" evidence="6">
    <location>
        <begin position="223"/>
        <end position="233"/>
    </location>
</feature>
<dbReference type="Proteomes" id="UP000510647">
    <property type="component" value="Chromosome 3"/>
</dbReference>
<dbReference type="EMBL" id="CP059269">
    <property type="protein sequence ID" value="QLQ79693.1"/>
    <property type="molecule type" value="Genomic_DNA"/>
</dbReference>
<feature type="region of interest" description="Disordered" evidence="6">
    <location>
        <begin position="492"/>
        <end position="514"/>
    </location>
</feature>
<feature type="region of interest" description="Disordered" evidence="6">
    <location>
        <begin position="115"/>
        <end position="189"/>
    </location>
</feature>
<proteinExistence type="predicted"/>
<feature type="compositionally biased region" description="Polar residues" evidence="6">
    <location>
        <begin position="369"/>
        <end position="384"/>
    </location>
</feature>
<dbReference type="OrthoDB" id="1939598at2759"/>
<dbReference type="GO" id="GO:0000977">
    <property type="term" value="F:RNA polymerase II transcription regulatory region sequence-specific DNA binding"/>
    <property type="evidence" value="ECO:0007669"/>
    <property type="project" value="TreeGrafter"/>
</dbReference>
<keyword evidence="4" id="KW-0804">Transcription</keyword>
<dbReference type="GO" id="GO:0005634">
    <property type="term" value="C:nucleus"/>
    <property type="evidence" value="ECO:0007669"/>
    <property type="project" value="UniProtKB-SubCell"/>
</dbReference>
<dbReference type="AlphaFoldDB" id="A0A7H9HQY0"/>
<evidence type="ECO:0000313" key="7">
    <source>
        <dbReference type="EMBL" id="QLQ79693.1"/>
    </source>
</evidence>
<feature type="region of interest" description="Disordered" evidence="6">
    <location>
        <begin position="13"/>
        <end position="33"/>
    </location>
</feature>
<evidence type="ECO:0000256" key="2">
    <source>
        <dbReference type="ARBA" id="ARBA00023015"/>
    </source>
</evidence>
<feature type="region of interest" description="Disordered" evidence="6">
    <location>
        <begin position="345"/>
        <end position="434"/>
    </location>
</feature>
<protein>
    <recommendedName>
        <fullName evidence="9">BZIP domain-containing protein</fullName>
    </recommendedName>
</protein>
<organism evidence="7 8">
    <name type="scientific">Torulaspora globosa</name>
    <dbReference type="NCBI Taxonomy" id="48254"/>
    <lineage>
        <taxon>Eukaryota</taxon>
        <taxon>Fungi</taxon>
        <taxon>Dikarya</taxon>
        <taxon>Ascomycota</taxon>
        <taxon>Saccharomycotina</taxon>
        <taxon>Saccharomycetes</taxon>
        <taxon>Saccharomycetales</taxon>
        <taxon>Saccharomycetaceae</taxon>
        <taxon>Torulaspora</taxon>
    </lineage>
</organism>
<accession>A0A7H9HQY0</accession>
<name>A0A7H9HQY0_9SACH</name>